<dbReference type="AlphaFoldDB" id="A0A5M3XX28"/>
<dbReference type="Proteomes" id="UP000377595">
    <property type="component" value="Unassembled WGS sequence"/>
</dbReference>
<dbReference type="OrthoDB" id="3381348at2"/>
<dbReference type="SUPFAM" id="SSF50475">
    <property type="entry name" value="FMN-binding split barrel"/>
    <property type="match status" value="1"/>
</dbReference>
<dbReference type="EMBL" id="BLAF01000071">
    <property type="protein sequence ID" value="GES25687.1"/>
    <property type="molecule type" value="Genomic_DNA"/>
</dbReference>
<proteinExistence type="predicted"/>
<dbReference type="InterPro" id="IPR037119">
    <property type="entry name" value="Haem_oxidase_HugZ-like_sf"/>
</dbReference>
<gene>
    <name evidence="2" type="ORF">Aple_085860</name>
</gene>
<dbReference type="Gene3D" id="3.20.180.10">
    <property type="entry name" value="PNP-oxidase-like"/>
    <property type="match status" value="1"/>
</dbReference>
<dbReference type="PANTHER" id="PTHR13343:SF17">
    <property type="entry name" value="CELLULAR REPRESSOR OF E1A-STIMULATED GENES, ISOFORM A"/>
    <property type="match status" value="1"/>
</dbReference>
<evidence type="ECO:0000313" key="3">
    <source>
        <dbReference type="Proteomes" id="UP000377595"/>
    </source>
</evidence>
<dbReference type="RefSeq" id="WP_155350439.1">
    <property type="nucleotide sequence ID" value="NZ_BAAAHM010000019.1"/>
</dbReference>
<comment type="caution">
    <text evidence="2">The sequence shown here is derived from an EMBL/GenBank/DDBJ whole genome shotgun (WGS) entry which is preliminary data.</text>
</comment>
<organism evidence="2 3">
    <name type="scientific">Acrocarpospora pleiomorpha</name>
    <dbReference type="NCBI Taxonomy" id="90975"/>
    <lineage>
        <taxon>Bacteria</taxon>
        <taxon>Bacillati</taxon>
        <taxon>Actinomycetota</taxon>
        <taxon>Actinomycetes</taxon>
        <taxon>Streptosporangiales</taxon>
        <taxon>Streptosporangiaceae</taxon>
        <taxon>Acrocarpospora</taxon>
    </lineage>
</organism>
<reference evidence="2 3" key="1">
    <citation type="submission" date="2019-10" db="EMBL/GenBank/DDBJ databases">
        <title>Whole genome shotgun sequence of Acrocarpospora pleiomorpha NBRC 16267.</title>
        <authorList>
            <person name="Ichikawa N."/>
            <person name="Kimura A."/>
            <person name="Kitahashi Y."/>
            <person name="Komaki H."/>
            <person name="Oguchi A."/>
        </authorList>
    </citation>
    <scope>NUCLEOTIDE SEQUENCE [LARGE SCALE GENOMIC DNA]</scope>
    <source>
        <strain evidence="2 3">NBRC 16267</strain>
    </source>
</reference>
<dbReference type="Pfam" id="PF10615">
    <property type="entry name" value="DUF2470"/>
    <property type="match status" value="1"/>
</dbReference>
<protein>
    <recommendedName>
        <fullName evidence="1">DUF2470 domain-containing protein</fullName>
    </recommendedName>
</protein>
<accession>A0A5M3XX28</accession>
<evidence type="ECO:0000259" key="1">
    <source>
        <dbReference type="Pfam" id="PF10615"/>
    </source>
</evidence>
<dbReference type="InterPro" id="IPR019595">
    <property type="entry name" value="DUF2470"/>
</dbReference>
<sequence length="241" mass="26060">MQHPVTAPPIPERVRSLAAGAAPTHVSVAGSALPAAAVRGGVDAQGRPVLLVKPAELLYDLTDEIVVTVDLVATRAIDGVDRARGMLKVRGWAQPVPPEQIRDTAIAISERCPDEDLFAAIESRGPRLLRVDAAQVVYLTGQESGVLDAEDYFTAAPDPLLDAAERILHHVNSSHRPQLVHAMTALLGTPVPNAWIWELDRYGTTIRTAPDHLLRLPWPTPITSPDELEHALASLMCPNRH</sequence>
<evidence type="ECO:0000313" key="2">
    <source>
        <dbReference type="EMBL" id="GES25687.1"/>
    </source>
</evidence>
<keyword evidence="3" id="KW-1185">Reference proteome</keyword>
<dbReference type="PANTHER" id="PTHR13343">
    <property type="entry name" value="CREG1 PROTEIN"/>
    <property type="match status" value="1"/>
</dbReference>
<feature type="domain" description="DUF2470" evidence="1">
    <location>
        <begin position="165"/>
        <end position="234"/>
    </location>
</feature>
<name>A0A5M3XX28_9ACTN</name>